<comment type="caution">
    <text evidence="1">The sequence shown here is derived from an EMBL/GenBank/DDBJ whole genome shotgun (WGS) entry which is preliminary data.</text>
</comment>
<dbReference type="GO" id="GO:0070628">
    <property type="term" value="F:proteasome binding"/>
    <property type="evidence" value="ECO:0007669"/>
    <property type="project" value="InterPro"/>
</dbReference>
<dbReference type="AlphaFoldDB" id="A0A9P6WME6"/>
<dbReference type="PANTHER" id="PTHR42342:SF1">
    <property type="entry name" value="STATIONARY PHASE PROTEIN 5"/>
    <property type="match status" value="1"/>
</dbReference>
<sequence length="397" mass="44746">MLPNTLRELIRAEKQAEHSLQREPVRVPIRNQQHQHPLSGRVIRRQFSTTRDASASFKNLNKNILFNIAKTNFKINVNNNINKIKPSITNTFKAAIYQNQPFRSAKRVQLNFFRGGLGSGMYTYFPKHNARMFSTFGPNVTHQAVENLSQSLRTFFIKGGKVSHDCLTNANLHNIDIGHFKSNDDMANKDFKLASTVSETAKSIESGCFVEFDLSTPSIVSLVPESGLFDDDLSSKMEKVYETSIKLQTKVLNDVKLFRDNIGSTSYKFDKNRERLRFYCPNCEVYKMENLLSDAGITMGIVKRNEDTESSNLSSLSNSSSYYSQFSQSGSELSTPELESDYDSSILSSLGSSNSNRIDDYSYLDMEISAVESISTHDSILSSSDEYFDVSSTAIRV</sequence>
<reference evidence="1" key="1">
    <citation type="submission" date="2020-11" db="EMBL/GenBank/DDBJ databases">
        <title>Kefir isolates.</title>
        <authorList>
            <person name="Marcisauskas S."/>
            <person name="Kim Y."/>
            <person name="Blasche S."/>
        </authorList>
    </citation>
    <scope>NUCLEOTIDE SEQUENCE</scope>
    <source>
        <strain evidence="1">Olga-1</strain>
    </source>
</reference>
<dbReference type="Proteomes" id="UP000697127">
    <property type="component" value="Unassembled WGS sequence"/>
</dbReference>
<gene>
    <name evidence="1" type="ORF">C6P40_004455</name>
</gene>
<proteinExistence type="predicted"/>
<protein>
    <submittedName>
        <fullName evidence="1">Uncharacterized protein</fullName>
    </submittedName>
</protein>
<dbReference type="OrthoDB" id="416253at2759"/>
<dbReference type="GO" id="GO:0043248">
    <property type="term" value="P:proteasome assembly"/>
    <property type="evidence" value="ECO:0007669"/>
    <property type="project" value="TreeGrafter"/>
</dbReference>
<dbReference type="EMBL" id="PUHW01000060">
    <property type="protein sequence ID" value="KAG0689796.1"/>
    <property type="molecule type" value="Genomic_DNA"/>
</dbReference>
<name>A0A9P6WME6_9ASCO</name>
<evidence type="ECO:0000313" key="2">
    <source>
        <dbReference type="Proteomes" id="UP000697127"/>
    </source>
</evidence>
<dbReference type="PANTHER" id="PTHR42342">
    <property type="entry name" value="STATIONARY PHASE PROTEIN 5"/>
    <property type="match status" value="1"/>
</dbReference>
<dbReference type="InterPro" id="IPR038816">
    <property type="entry name" value="Stationary_phase_5"/>
</dbReference>
<accession>A0A9P6WME6</accession>
<keyword evidence="2" id="KW-1185">Reference proteome</keyword>
<organism evidence="1 2">
    <name type="scientific">Pichia californica</name>
    <dbReference type="NCBI Taxonomy" id="460514"/>
    <lineage>
        <taxon>Eukaryota</taxon>
        <taxon>Fungi</taxon>
        <taxon>Dikarya</taxon>
        <taxon>Ascomycota</taxon>
        <taxon>Saccharomycotina</taxon>
        <taxon>Pichiomycetes</taxon>
        <taxon>Pichiales</taxon>
        <taxon>Pichiaceae</taxon>
        <taxon>Pichia</taxon>
    </lineage>
</organism>
<evidence type="ECO:0000313" key="1">
    <source>
        <dbReference type="EMBL" id="KAG0689796.1"/>
    </source>
</evidence>